<keyword evidence="3" id="KW-1052">Target cell membrane</keyword>
<feature type="non-terminal residue" evidence="10">
    <location>
        <position position="95"/>
    </location>
</feature>
<dbReference type="GO" id="GO:0006887">
    <property type="term" value="P:exocytosis"/>
    <property type="evidence" value="ECO:0007669"/>
    <property type="project" value="UniProtKB-KW"/>
</dbReference>
<keyword evidence="6" id="KW-0800">Toxin</keyword>
<dbReference type="PANTHER" id="PTHR24171:SF8">
    <property type="entry name" value="BRCA1-ASSOCIATED RING DOMAIN PROTEIN 1"/>
    <property type="match status" value="1"/>
</dbReference>
<dbReference type="GO" id="GO:0044231">
    <property type="term" value="C:host cell presynaptic membrane"/>
    <property type="evidence" value="ECO:0007669"/>
    <property type="project" value="UniProtKB-KW"/>
</dbReference>
<keyword evidence="2" id="KW-0268">Exocytosis</keyword>
<evidence type="ECO:0000256" key="7">
    <source>
        <dbReference type="ARBA" id="ARBA00023043"/>
    </source>
</evidence>
<keyword evidence="4" id="KW-0528">Neurotoxin</keyword>
<keyword evidence="6" id="KW-0638">Presynaptic neurotoxin</keyword>
<evidence type="ECO:0000256" key="6">
    <source>
        <dbReference type="ARBA" id="ARBA00023028"/>
    </source>
</evidence>
<dbReference type="OrthoDB" id="6437424at2759"/>
<dbReference type="InterPro" id="IPR036770">
    <property type="entry name" value="Ankyrin_rpt-contain_sf"/>
</dbReference>
<keyword evidence="5" id="KW-0677">Repeat</keyword>
<dbReference type="Proteomes" id="UP000054359">
    <property type="component" value="Unassembled WGS sequence"/>
</dbReference>
<evidence type="ECO:0000256" key="5">
    <source>
        <dbReference type="ARBA" id="ARBA00022737"/>
    </source>
</evidence>
<evidence type="ECO:0000313" key="10">
    <source>
        <dbReference type="EMBL" id="KFM61312.1"/>
    </source>
</evidence>
<evidence type="ECO:0000256" key="4">
    <source>
        <dbReference type="ARBA" id="ARBA00022699"/>
    </source>
</evidence>
<protein>
    <submittedName>
        <fullName evidence="10">Uncharacterized protein</fullName>
    </submittedName>
</protein>
<keyword evidence="8" id="KW-0472">Membrane</keyword>
<dbReference type="AlphaFoldDB" id="A0A087T873"/>
<keyword evidence="7 9" id="KW-0040">ANK repeat</keyword>
<evidence type="ECO:0000256" key="1">
    <source>
        <dbReference type="ARBA" id="ARBA00004175"/>
    </source>
</evidence>
<dbReference type="PROSITE" id="PS50088">
    <property type="entry name" value="ANK_REPEAT"/>
    <property type="match status" value="1"/>
</dbReference>
<evidence type="ECO:0000256" key="8">
    <source>
        <dbReference type="ARBA" id="ARBA00023298"/>
    </source>
</evidence>
<evidence type="ECO:0000256" key="9">
    <source>
        <dbReference type="PROSITE-ProRule" id="PRU00023"/>
    </source>
</evidence>
<dbReference type="GO" id="GO:0085020">
    <property type="term" value="P:protein K6-linked ubiquitination"/>
    <property type="evidence" value="ECO:0007669"/>
    <property type="project" value="TreeGrafter"/>
</dbReference>
<dbReference type="InterPro" id="IPR002110">
    <property type="entry name" value="Ankyrin_rpt"/>
</dbReference>
<accession>A0A087T873</accession>
<dbReference type="EMBL" id="KK113905">
    <property type="protein sequence ID" value="KFM61312.1"/>
    <property type="molecule type" value="Genomic_DNA"/>
</dbReference>
<sequence>MGETPLDLVESDKMTAAYVNELLECAGKSETDRICELVNAGVDVNSQDCPGSGNRALHWAVCFDKPDAVHCLLSLGASPNVVNCLGATPLHEAVK</sequence>
<dbReference type="SUPFAM" id="SSF48403">
    <property type="entry name" value="Ankyrin repeat"/>
    <property type="match status" value="1"/>
</dbReference>
<dbReference type="GO" id="GO:0031436">
    <property type="term" value="C:BRCA1-BARD1 complex"/>
    <property type="evidence" value="ECO:0007669"/>
    <property type="project" value="TreeGrafter"/>
</dbReference>
<keyword evidence="8" id="KW-1053">Target membrane</keyword>
<dbReference type="GO" id="GO:0070531">
    <property type="term" value="C:BRCA1-A complex"/>
    <property type="evidence" value="ECO:0007669"/>
    <property type="project" value="TreeGrafter"/>
</dbReference>
<dbReference type="Gene3D" id="1.25.40.20">
    <property type="entry name" value="Ankyrin repeat-containing domain"/>
    <property type="match status" value="1"/>
</dbReference>
<proteinExistence type="predicted"/>
<reference evidence="10 11" key="1">
    <citation type="submission" date="2013-11" db="EMBL/GenBank/DDBJ databases">
        <title>Genome sequencing of Stegodyphus mimosarum.</title>
        <authorList>
            <person name="Bechsgaard J."/>
        </authorList>
    </citation>
    <scope>NUCLEOTIDE SEQUENCE [LARGE SCALE GENOMIC DNA]</scope>
</reference>
<dbReference type="SMART" id="SM00248">
    <property type="entry name" value="ANK"/>
    <property type="match status" value="1"/>
</dbReference>
<dbReference type="PANTHER" id="PTHR24171">
    <property type="entry name" value="ANKYRIN REPEAT DOMAIN-CONTAINING PROTEIN 39-RELATED"/>
    <property type="match status" value="1"/>
</dbReference>
<dbReference type="Pfam" id="PF12796">
    <property type="entry name" value="Ank_2"/>
    <property type="match status" value="1"/>
</dbReference>
<dbReference type="GO" id="GO:0044218">
    <property type="term" value="C:other organism cell membrane"/>
    <property type="evidence" value="ECO:0007669"/>
    <property type="project" value="UniProtKB-KW"/>
</dbReference>
<evidence type="ECO:0000313" key="11">
    <source>
        <dbReference type="Proteomes" id="UP000054359"/>
    </source>
</evidence>
<dbReference type="STRING" id="407821.A0A087T873"/>
<feature type="repeat" description="ANK" evidence="9">
    <location>
        <begin position="52"/>
        <end position="84"/>
    </location>
</feature>
<comment type="subcellular location">
    <subcellularLocation>
        <location evidence="1">Target cell membrane</location>
    </subcellularLocation>
</comment>
<evidence type="ECO:0000256" key="2">
    <source>
        <dbReference type="ARBA" id="ARBA00022483"/>
    </source>
</evidence>
<gene>
    <name evidence="10" type="ORF">X975_17694</name>
</gene>
<evidence type="ECO:0000256" key="3">
    <source>
        <dbReference type="ARBA" id="ARBA00022537"/>
    </source>
</evidence>
<organism evidence="10 11">
    <name type="scientific">Stegodyphus mimosarum</name>
    <name type="common">African social velvet spider</name>
    <dbReference type="NCBI Taxonomy" id="407821"/>
    <lineage>
        <taxon>Eukaryota</taxon>
        <taxon>Metazoa</taxon>
        <taxon>Ecdysozoa</taxon>
        <taxon>Arthropoda</taxon>
        <taxon>Chelicerata</taxon>
        <taxon>Arachnida</taxon>
        <taxon>Araneae</taxon>
        <taxon>Araneomorphae</taxon>
        <taxon>Entelegynae</taxon>
        <taxon>Eresoidea</taxon>
        <taxon>Eresidae</taxon>
        <taxon>Stegodyphus</taxon>
    </lineage>
</organism>
<name>A0A087T873_STEMI</name>
<dbReference type="GO" id="GO:0004842">
    <property type="term" value="F:ubiquitin-protein transferase activity"/>
    <property type="evidence" value="ECO:0007669"/>
    <property type="project" value="TreeGrafter"/>
</dbReference>
<keyword evidence="11" id="KW-1185">Reference proteome</keyword>